<organism evidence="2 3">
    <name type="scientific">Kribbella soli</name>
    <dbReference type="NCBI Taxonomy" id="1124743"/>
    <lineage>
        <taxon>Bacteria</taxon>
        <taxon>Bacillati</taxon>
        <taxon>Actinomycetota</taxon>
        <taxon>Actinomycetes</taxon>
        <taxon>Propionibacteriales</taxon>
        <taxon>Kribbellaceae</taxon>
        <taxon>Kribbella</taxon>
    </lineage>
</organism>
<reference evidence="2 3" key="1">
    <citation type="submission" date="2019-02" db="EMBL/GenBank/DDBJ databases">
        <title>Kribbella capetownensis sp. nov. and Kribbella speibonae sp. nov., isolated from soil.</title>
        <authorList>
            <person name="Curtis S.M."/>
            <person name="Norton I."/>
            <person name="Everest G.J."/>
            <person name="Meyers P.R."/>
        </authorList>
    </citation>
    <scope>NUCLEOTIDE SEQUENCE [LARGE SCALE GENOMIC DNA]</scope>
    <source>
        <strain evidence="2 3">KCTC 29219</strain>
    </source>
</reference>
<dbReference type="SUPFAM" id="SSF51182">
    <property type="entry name" value="RmlC-like cupins"/>
    <property type="match status" value="1"/>
</dbReference>
<dbReference type="InterPro" id="IPR013096">
    <property type="entry name" value="Cupin_2"/>
</dbReference>
<dbReference type="AlphaFoldDB" id="A0A4R0HCE9"/>
<protein>
    <submittedName>
        <fullName evidence="2">Cupin domain-containing protein</fullName>
    </submittedName>
</protein>
<dbReference type="Proteomes" id="UP000292346">
    <property type="component" value="Unassembled WGS sequence"/>
</dbReference>
<dbReference type="OrthoDB" id="6311549at2"/>
<dbReference type="InterPro" id="IPR011051">
    <property type="entry name" value="RmlC_Cupin_sf"/>
</dbReference>
<dbReference type="EMBL" id="SJJZ01000002">
    <property type="protein sequence ID" value="TCC08707.1"/>
    <property type="molecule type" value="Genomic_DNA"/>
</dbReference>
<evidence type="ECO:0000313" key="2">
    <source>
        <dbReference type="EMBL" id="TCC08707.1"/>
    </source>
</evidence>
<name>A0A4R0HCE9_9ACTN</name>
<dbReference type="InterPro" id="IPR014710">
    <property type="entry name" value="RmlC-like_jellyroll"/>
</dbReference>
<evidence type="ECO:0000313" key="3">
    <source>
        <dbReference type="Proteomes" id="UP000292346"/>
    </source>
</evidence>
<sequence>MYLTRIGTTPRRRAPIPGGPTMEVLVAAETSDNIAMVQVWIPPGGGLPEHDHGPSEIVLVHVSGSIELQQGDQQHRLAPGTVAHIATGERVSLTNPGTEPAVMMIVASPPDFVARITGWPAA</sequence>
<keyword evidence="3" id="KW-1185">Reference proteome</keyword>
<comment type="caution">
    <text evidence="2">The sequence shown here is derived from an EMBL/GenBank/DDBJ whole genome shotgun (WGS) entry which is preliminary data.</text>
</comment>
<feature type="domain" description="Cupin type-2" evidence="1">
    <location>
        <begin position="41"/>
        <end position="106"/>
    </location>
</feature>
<dbReference type="Pfam" id="PF07883">
    <property type="entry name" value="Cupin_2"/>
    <property type="match status" value="1"/>
</dbReference>
<dbReference type="Gene3D" id="2.60.120.10">
    <property type="entry name" value="Jelly Rolls"/>
    <property type="match status" value="1"/>
</dbReference>
<gene>
    <name evidence="2" type="ORF">E0H45_14230</name>
</gene>
<evidence type="ECO:0000259" key="1">
    <source>
        <dbReference type="Pfam" id="PF07883"/>
    </source>
</evidence>
<proteinExistence type="predicted"/>
<accession>A0A4R0HCE9</accession>